<dbReference type="EMBL" id="CP009788">
    <property type="protein sequence ID" value="AJE03487.1"/>
    <property type="molecule type" value="Genomic_DNA"/>
</dbReference>
<dbReference type="GO" id="GO:0089702">
    <property type="term" value="F:undecaprenyl-phosphate glucose phosphotransferase activity"/>
    <property type="evidence" value="ECO:0007669"/>
    <property type="project" value="TreeGrafter"/>
</dbReference>
<dbReference type="InterPro" id="IPR017475">
    <property type="entry name" value="EPS_sugar_tfrase"/>
</dbReference>
<reference evidence="9 10" key="1">
    <citation type="journal article" date="2015" name="Genome Announc.">
        <title>Complete Genome of Geobacter pickeringii G13T, a Metal-Reducing Isolate from Sedimentary Kaolin Deposits.</title>
        <authorList>
            <person name="Badalamenti J.P."/>
            <person name="Bond D.R."/>
        </authorList>
    </citation>
    <scope>NUCLEOTIDE SEQUENCE [LARGE SCALE GENOMIC DNA]</scope>
    <source>
        <strain evidence="9 10">G13</strain>
    </source>
</reference>
<dbReference type="InterPro" id="IPR003362">
    <property type="entry name" value="Bact_transf"/>
</dbReference>
<keyword evidence="4 7" id="KW-0812">Transmembrane</keyword>
<evidence type="ECO:0000256" key="5">
    <source>
        <dbReference type="ARBA" id="ARBA00022989"/>
    </source>
</evidence>
<dbReference type="PANTHER" id="PTHR30576">
    <property type="entry name" value="COLANIC BIOSYNTHESIS UDP-GLUCOSE LIPID CARRIER TRANSFERASE"/>
    <property type="match status" value="1"/>
</dbReference>
<dbReference type="NCBIfam" id="TIGR03025">
    <property type="entry name" value="EPS_sugtrans"/>
    <property type="match status" value="1"/>
</dbReference>
<feature type="transmembrane region" description="Helical" evidence="7">
    <location>
        <begin position="75"/>
        <end position="95"/>
    </location>
</feature>
<evidence type="ECO:0000256" key="2">
    <source>
        <dbReference type="ARBA" id="ARBA00006464"/>
    </source>
</evidence>
<proteinExistence type="inferred from homology"/>
<gene>
    <name evidence="9" type="ORF">GPICK_09120</name>
</gene>
<feature type="transmembrane region" description="Helical" evidence="7">
    <location>
        <begin position="45"/>
        <end position="63"/>
    </location>
</feature>
<evidence type="ECO:0000313" key="10">
    <source>
        <dbReference type="Proteomes" id="UP000057609"/>
    </source>
</evidence>
<dbReference type="NCBIfam" id="TIGR03013">
    <property type="entry name" value="EpsB_2"/>
    <property type="match status" value="1"/>
</dbReference>
<feature type="domain" description="Bacterial sugar transferase" evidence="8">
    <location>
        <begin position="266"/>
        <end position="449"/>
    </location>
</feature>
<evidence type="ECO:0000256" key="1">
    <source>
        <dbReference type="ARBA" id="ARBA00004141"/>
    </source>
</evidence>
<dbReference type="GO" id="GO:0009242">
    <property type="term" value="P:colanic acid biosynthetic process"/>
    <property type="evidence" value="ECO:0007669"/>
    <property type="project" value="TreeGrafter"/>
</dbReference>
<keyword evidence="10" id="KW-1185">Reference proteome</keyword>
<sequence>MNRRFLTLIIGDILCACSAVIAAFWLRYNEMPDIARFSGLGGVRVGLFVFVMIFSAFFVELYHPDRELKPREASGRIFLSLVISFFALSSVYYLFPAIMYSPSRRVLALSLAGFGLLQFLWHVGSRGGLIFPGFSQRILILGTGPLASQIGNLVTSSQHNYTLSGYVTCPHEPVYVPASAIVGTESALYETVCRQRAHQIVVSLNERRGVFPLRDVLNCKMSGVDVVDAPSFYESVTGKLLIENISPSWFIFSQGFRVTAITRFVKRGIDICCALVGSVLVLPFVPIIALAIKLDSPGQVLFGQERVGERGKPFFLYKFRTMRQDAEAGTGAVWAQKDDPRVTRLGRFLRKSRIDEIPQFINVLRGDMSLVGPRPERPEFVEKLNTVIPYYSERHYVKPGVTGWAQVRYPYGASVEDAVEKLRYDLYYIKNLSVIFDLMIILETIKVVLFQRGGR</sequence>
<name>A0A0B5BA75_9BACT</name>
<evidence type="ECO:0000256" key="7">
    <source>
        <dbReference type="SAM" id="Phobius"/>
    </source>
</evidence>
<feature type="transmembrane region" description="Helical" evidence="7">
    <location>
        <begin position="107"/>
        <end position="124"/>
    </location>
</feature>
<dbReference type="Gene3D" id="3.40.50.720">
    <property type="entry name" value="NAD(P)-binding Rossmann-like Domain"/>
    <property type="match status" value="1"/>
</dbReference>
<protein>
    <submittedName>
        <fullName evidence="9">Glycosyl transferase</fullName>
    </submittedName>
</protein>
<dbReference type="STRING" id="345632.GPICK_09120"/>
<feature type="transmembrane region" description="Helical" evidence="7">
    <location>
        <begin position="5"/>
        <end position="25"/>
    </location>
</feature>
<evidence type="ECO:0000256" key="6">
    <source>
        <dbReference type="ARBA" id="ARBA00023136"/>
    </source>
</evidence>
<evidence type="ECO:0000256" key="4">
    <source>
        <dbReference type="ARBA" id="ARBA00022692"/>
    </source>
</evidence>
<evidence type="ECO:0000256" key="3">
    <source>
        <dbReference type="ARBA" id="ARBA00022679"/>
    </source>
</evidence>
<dbReference type="KEGG" id="gpi:GPICK_09120"/>
<comment type="subcellular location">
    <subcellularLocation>
        <location evidence="1">Membrane</location>
        <topology evidence="1">Multi-pass membrane protein</topology>
    </subcellularLocation>
</comment>
<keyword evidence="5 7" id="KW-1133">Transmembrane helix</keyword>
<keyword evidence="6 7" id="KW-0472">Membrane</keyword>
<dbReference type="GO" id="GO:0016020">
    <property type="term" value="C:membrane"/>
    <property type="evidence" value="ECO:0007669"/>
    <property type="project" value="UniProtKB-SubCell"/>
</dbReference>
<evidence type="ECO:0000259" key="8">
    <source>
        <dbReference type="Pfam" id="PF02397"/>
    </source>
</evidence>
<dbReference type="RefSeq" id="WP_039742454.1">
    <property type="nucleotide sequence ID" value="NZ_CP009788.1"/>
</dbReference>
<dbReference type="HOGENOM" id="CLU_024920_0_0_7"/>
<dbReference type="InterPro" id="IPR017464">
    <property type="entry name" value="Sugar_tfrase_EpsB_2"/>
</dbReference>
<evidence type="ECO:0000313" key="9">
    <source>
        <dbReference type="EMBL" id="AJE03487.1"/>
    </source>
</evidence>
<dbReference type="PANTHER" id="PTHR30576:SF21">
    <property type="entry name" value="UDP-GLUCOSE:UNDECAPRENYL-PHOSPHATE GLUCOSE-1-PHOSPHATE TRANSFERASE"/>
    <property type="match status" value="1"/>
</dbReference>
<comment type="similarity">
    <text evidence="2">Belongs to the bacterial sugar transferase family.</text>
</comment>
<organism evidence="9 10">
    <name type="scientific">Geobacter pickeringii</name>
    <dbReference type="NCBI Taxonomy" id="345632"/>
    <lineage>
        <taxon>Bacteria</taxon>
        <taxon>Pseudomonadati</taxon>
        <taxon>Thermodesulfobacteriota</taxon>
        <taxon>Desulfuromonadia</taxon>
        <taxon>Geobacterales</taxon>
        <taxon>Geobacteraceae</taxon>
        <taxon>Geobacter</taxon>
    </lineage>
</organism>
<dbReference type="Pfam" id="PF02397">
    <property type="entry name" value="Bac_transf"/>
    <property type="match status" value="1"/>
</dbReference>
<keyword evidence="3 9" id="KW-0808">Transferase</keyword>
<dbReference type="AlphaFoldDB" id="A0A0B5BA75"/>
<accession>A0A0B5BA75</accession>
<dbReference type="OrthoDB" id="9808602at2"/>
<dbReference type="Proteomes" id="UP000057609">
    <property type="component" value="Chromosome"/>
</dbReference>